<proteinExistence type="predicted"/>
<feature type="domain" description="Heterokaryon incompatibility" evidence="1">
    <location>
        <begin position="278"/>
        <end position="426"/>
    </location>
</feature>
<sequence>MSSRNYYLPLVVDGLTDLTPARASDKVQSDREQIVQYVQYQRWVPDYGRTNEALALHNKEIVERHDRARRSNLCKWCAKIDLAALRSESKQLDWDYFEIADDPRAIAVKGYFGRPRKSRHLTITQGQPFGSPAFTQPLRPGCNLCRILRNICREMVTDKEEFNADLQLREPMPMCLHDCDKSEKWSTVDILITIGSMKRTITLMPLLSSSETEASTRHNCMAKHGLSPATDFGRIGEWIDQCDKGHHHELQFGCSLPFARFIDIKNRCLVQQSPGCKFAALSYTWGSCQQFQLTKDRLAELREPHSLATVWNDLSKVVVDSIAACERLNIPFLWIDTLCIVNDDPTEKHTQISKMDQIYSSAYITLIAAAGNNANAGLPRVTKQVARKTRKLSVDNFDYQLANAWDWDSSDIDKSAWSTRGWTFQELVLSRRVLAFTPTEVFFYCSRGFQAESMHQRSGSNYESRFGAAILRMCNSVKPQPPETVTYSILSVRQNYETVHWKLLNNYLGRQLSYDADILDAFSGVLNAEGATIGPSFWGLPYNILARALFWDTNNVSIIQPGQHYFQSSEFSMTRRDGFPSWSWTGWKISKNDMFSSEKKRNMLRNLIDSENFTPFVHIYHIDDTRVVTSLMGKRSETEGVEGFEPRQVTRFNHQMRDFKRIPFSPLVPDAAPHPDAFQHIPSHCLIFLASCSTFTVSSQPESRDQDHAYGLYKIYTEDKQLRGNASFPRVWLNIEWRERQNRRLEFVLLGMDVDEAAFGGKGYYAMLIEYRDGGIAERVAIPQPFTMEQWGYGEGRTQWVTLG</sequence>
<evidence type="ECO:0000259" key="1">
    <source>
        <dbReference type="Pfam" id="PF06985"/>
    </source>
</evidence>
<accession>A0A8K0RB44</accession>
<organism evidence="2 3">
    <name type="scientific">Paraphoma chrysanthemicola</name>
    <dbReference type="NCBI Taxonomy" id="798071"/>
    <lineage>
        <taxon>Eukaryota</taxon>
        <taxon>Fungi</taxon>
        <taxon>Dikarya</taxon>
        <taxon>Ascomycota</taxon>
        <taxon>Pezizomycotina</taxon>
        <taxon>Dothideomycetes</taxon>
        <taxon>Pleosporomycetidae</taxon>
        <taxon>Pleosporales</taxon>
        <taxon>Pleosporineae</taxon>
        <taxon>Phaeosphaeriaceae</taxon>
        <taxon>Paraphoma</taxon>
    </lineage>
</organism>
<reference evidence="2" key="1">
    <citation type="journal article" date="2021" name="Nat. Commun.">
        <title>Genetic determinants of endophytism in the Arabidopsis root mycobiome.</title>
        <authorList>
            <person name="Mesny F."/>
            <person name="Miyauchi S."/>
            <person name="Thiergart T."/>
            <person name="Pickel B."/>
            <person name="Atanasova L."/>
            <person name="Karlsson M."/>
            <person name="Huettel B."/>
            <person name="Barry K.W."/>
            <person name="Haridas S."/>
            <person name="Chen C."/>
            <person name="Bauer D."/>
            <person name="Andreopoulos W."/>
            <person name="Pangilinan J."/>
            <person name="LaButti K."/>
            <person name="Riley R."/>
            <person name="Lipzen A."/>
            <person name="Clum A."/>
            <person name="Drula E."/>
            <person name="Henrissat B."/>
            <person name="Kohler A."/>
            <person name="Grigoriev I.V."/>
            <person name="Martin F.M."/>
            <person name="Hacquard S."/>
        </authorList>
    </citation>
    <scope>NUCLEOTIDE SEQUENCE</scope>
    <source>
        <strain evidence="2">MPI-SDFR-AT-0120</strain>
    </source>
</reference>
<dbReference type="AlphaFoldDB" id="A0A8K0RB44"/>
<dbReference type="Pfam" id="PF06985">
    <property type="entry name" value="HET"/>
    <property type="match status" value="1"/>
</dbReference>
<comment type="caution">
    <text evidence="2">The sequence shown here is derived from an EMBL/GenBank/DDBJ whole genome shotgun (WGS) entry which is preliminary data.</text>
</comment>
<dbReference type="PANTHER" id="PTHR33112:SF12">
    <property type="entry name" value="HETEROKARYON INCOMPATIBILITY DOMAIN-CONTAINING PROTEIN"/>
    <property type="match status" value="1"/>
</dbReference>
<dbReference type="Proteomes" id="UP000813461">
    <property type="component" value="Unassembled WGS sequence"/>
</dbReference>
<dbReference type="EMBL" id="JAGMVJ010000007">
    <property type="protein sequence ID" value="KAH7088931.1"/>
    <property type="molecule type" value="Genomic_DNA"/>
</dbReference>
<dbReference type="InterPro" id="IPR010730">
    <property type="entry name" value="HET"/>
</dbReference>
<name>A0A8K0RB44_9PLEO</name>
<evidence type="ECO:0000313" key="3">
    <source>
        <dbReference type="Proteomes" id="UP000813461"/>
    </source>
</evidence>
<evidence type="ECO:0000313" key="2">
    <source>
        <dbReference type="EMBL" id="KAH7088931.1"/>
    </source>
</evidence>
<protein>
    <submittedName>
        <fullName evidence="2">Heterokaryon incompatibility protein-domain-containing protein</fullName>
    </submittedName>
</protein>
<keyword evidence="3" id="KW-1185">Reference proteome</keyword>
<gene>
    <name evidence="2" type="ORF">FB567DRAFT_321265</name>
</gene>
<dbReference type="PANTHER" id="PTHR33112">
    <property type="entry name" value="DOMAIN PROTEIN, PUTATIVE-RELATED"/>
    <property type="match status" value="1"/>
</dbReference>
<dbReference type="OrthoDB" id="5135333at2759"/>